<comment type="caution">
    <text evidence="5">The sequence shown here is derived from an EMBL/GenBank/DDBJ whole genome shotgun (WGS) entry which is preliminary data.</text>
</comment>
<proteinExistence type="predicted"/>
<gene>
    <name evidence="5" type="primary">yrkH</name>
    <name evidence="5" type="ORF">ADA01nite_05970</name>
</gene>
<dbReference type="EMBL" id="BJXX01000024">
    <property type="protein sequence ID" value="GEN33137.1"/>
    <property type="molecule type" value="Genomic_DNA"/>
</dbReference>
<keyword evidence="6" id="KW-1185">Reference proteome</keyword>
<dbReference type="PROSITE" id="PS50206">
    <property type="entry name" value="RHODANESE_3"/>
    <property type="match status" value="1"/>
</dbReference>
<dbReference type="AlphaFoldDB" id="A0A511V2J6"/>
<dbReference type="PANTHER" id="PTHR43084">
    <property type="entry name" value="PERSULFIDE DIOXYGENASE ETHE1"/>
    <property type="match status" value="1"/>
</dbReference>
<evidence type="ECO:0000313" key="5">
    <source>
        <dbReference type="EMBL" id="GEN33137.1"/>
    </source>
</evidence>
<feature type="domain" description="Rhodanese" evidence="4">
    <location>
        <begin position="17"/>
        <end position="112"/>
    </location>
</feature>
<evidence type="ECO:0000256" key="1">
    <source>
        <dbReference type="ARBA" id="ARBA00034221"/>
    </source>
</evidence>
<dbReference type="Gene3D" id="3.40.250.10">
    <property type="entry name" value="Rhodanese-like domain"/>
    <property type="match status" value="1"/>
</dbReference>
<dbReference type="GO" id="GO:0070813">
    <property type="term" value="P:hydrogen sulfide metabolic process"/>
    <property type="evidence" value="ECO:0007669"/>
    <property type="project" value="TreeGrafter"/>
</dbReference>
<dbReference type="InterPro" id="IPR036873">
    <property type="entry name" value="Rhodanese-like_dom_sf"/>
</dbReference>
<evidence type="ECO:0000256" key="3">
    <source>
        <dbReference type="ARBA" id="ARBA00048505"/>
    </source>
</evidence>
<dbReference type="InterPro" id="IPR051682">
    <property type="entry name" value="Mito_Persulfide_Diox"/>
</dbReference>
<dbReference type="InterPro" id="IPR001763">
    <property type="entry name" value="Rhodanese-like_dom"/>
</dbReference>
<comment type="catalytic activity">
    <reaction evidence="3">
        <text>3',5'-cyclic UMP + H2O = UMP + H(+)</text>
        <dbReference type="Rhea" id="RHEA:70575"/>
        <dbReference type="ChEBI" id="CHEBI:15377"/>
        <dbReference type="ChEBI" id="CHEBI:15378"/>
        <dbReference type="ChEBI" id="CHEBI:57865"/>
        <dbReference type="ChEBI" id="CHEBI:184387"/>
    </reaction>
    <physiologicalReaction direction="left-to-right" evidence="3">
        <dbReference type="Rhea" id="RHEA:70576"/>
    </physiologicalReaction>
</comment>
<evidence type="ECO:0000259" key="4">
    <source>
        <dbReference type="PROSITE" id="PS50206"/>
    </source>
</evidence>
<dbReference type="SMART" id="SM00849">
    <property type="entry name" value="Lactamase_B"/>
    <property type="match status" value="1"/>
</dbReference>
<evidence type="ECO:0000313" key="6">
    <source>
        <dbReference type="Proteomes" id="UP000321157"/>
    </source>
</evidence>
<dbReference type="InterPro" id="IPR044528">
    <property type="entry name" value="POD-like_MBL-fold"/>
</dbReference>
<protein>
    <recommendedName>
        <fullName evidence="4">Rhodanese domain-containing protein</fullName>
    </recommendedName>
</protein>
<comment type="catalytic activity">
    <reaction evidence="1">
        <text>3',5'-cyclic CMP + H2O = CMP + H(+)</text>
        <dbReference type="Rhea" id="RHEA:72675"/>
        <dbReference type="ChEBI" id="CHEBI:15377"/>
        <dbReference type="ChEBI" id="CHEBI:15378"/>
        <dbReference type="ChEBI" id="CHEBI:58003"/>
        <dbReference type="ChEBI" id="CHEBI:60377"/>
    </reaction>
    <physiologicalReaction direction="left-to-right" evidence="1">
        <dbReference type="Rhea" id="RHEA:72676"/>
    </physiologicalReaction>
</comment>
<dbReference type="InterPro" id="IPR001279">
    <property type="entry name" value="Metallo-B-lactamas"/>
</dbReference>
<sequence length="376" mass="41744">MGAENISAQELNRLIVEGAPLFILDTRNESDFQDWKIEGGDIAYLNVPYFELLDGVASILDRLPEDRKLIVVCAKEGSSKLVAEHIHKEGRAVSYLQGGMKSWSEYLYPVLVHQDDELTVYQFIRVGKGCLSYLLISGKEALVIDPSRFTEVYEQAAAREGVAITHIVDSHLHADHISGGHELAQKTGAHYYLMRSEGATFHFDALEEHDHISFANVHLEVLAIKTPGHTPGSVSFLVNQRFLFSGDTVFVSGLGRPDLGGKAREWALDLYHTVYEKLAGLADDIVVLPSHYADFETEKNEQGYIGTTLGHIRAMNEIMREKTVHEFVDTVAQSASTQPPPNFEDIIAINRGVRAASPEEVQELEIGPNRCAAHHT</sequence>
<reference evidence="5 6" key="1">
    <citation type="submission" date="2019-07" db="EMBL/GenBank/DDBJ databases">
        <title>Whole genome shotgun sequence of Aneurinibacillus danicus NBRC 102444.</title>
        <authorList>
            <person name="Hosoyama A."/>
            <person name="Uohara A."/>
            <person name="Ohji S."/>
            <person name="Ichikawa N."/>
        </authorList>
    </citation>
    <scope>NUCLEOTIDE SEQUENCE [LARGE SCALE GENOMIC DNA]</scope>
    <source>
        <strain evidence="5 6">NBRC 102444</strain>
    </source>
</reference>
<dbReference type="SUPFAM" id="SSF52821">
    <property type="entry name" value="Rhodanese/Cell cycle control phosphatase"/>
    <property type="match status" value="1"/>
</dbReference>
<dbReference type="GO" id="GO:0050313">
    <property type="term" value="F:sulfur dioxygenase activity"/>
    <property type="evidence" value="ECO:0007669"/>
    <property type="project" value="InterPro"/>
</dbReference>
<organism evidence="5 6">
    <name type="scientific">Aneurinibacillus danicus</name>
    <dbReference type="NCBI Taxonomy" id="267746"/>
    <lineage>
        <taxon>Bacteria</taxon>
        <taxon>Bacillati</taxon>
        <taxon>Bacillota</taxon>
        <taxon>Bacilli</taxon>
        <taxon>Bacillales</taxon>
        <taxon>Paenibacillaceae</taxon>
        <taxon>Aneurinibacillus group</taxon>
        <taxon>Aneurinibacillus</taxon>
    </lineage>
</organism>
<dbReference type="InterPro" id="IPR036866">
    <property type="entry name" value="RibonucZ/Hydroxyglut_hydro"/>
</dbReference>
<dbReference type="SUPFAM" id="SSF56281">
    <property type="entry name" value="Metallo-hydrolase/oxidoreductase"/>
    <property type="match status" value="1"/>
</dbReference>
<dbReference type="PANTHER" id="PTHR43084:SF7">
    <property type="entry name" value="BETA-LACTAMASE DOMAIN PROTEIN"/>
    <property type="match status" value="1"/>
</dbReference>
<name>A0A511V2J6_9BACL</name>
<dbReference type="SMART" id="SM00450">
    <property type="entry name" value="RHOD"/>
    <property type="match status" value="1"/>
</dbReference>
<accession>A0A511V2J6</accession>
<dbReference type="OrthoDB" id="9784009at2"/>
<comment type="function">
    <text evidence="2">Counteracts the endogenous Pycsar antiviral defense system. Phosphodiesterase that enables metal-dependent hydrolysis of host cyclic nucleotide Pycsar defense signals such as cCMP and cUMP.</text>
</comment>
<dbReference type="GO" id="GO:0006749">
    <property type="term" value="P:glutathione metabolic process"/>
    <property type="evidence" value="ECO:0007669"/>
    <property type="project" value="InterPro"/>
</dbReference>
<evidence type="ECO:0000256" key="2">
    <source>
        <dbReference type="ARBA" id="ARBA00034301"/>
    </source>
</evidence>
<dbReference type="Pfam" id="PF00581">
    <property type="entry name" value="Rhodanese"/>
    <property type="match status" value="1"/>
</dbReference>
<dbReference type="Pfam" id="PF00753">
    <property type="entry name" value="Lactamase_B"/>
    <property type="match status" value="1"/>
</dbReference>
<dbReference type="CDD" id="cd07724">
    <property type="entry name" value="POD-like_MBL-fold"/>
    <property type="match status" value="1"/>
</dbReference>
<dbReference type="RefSeq" id="WP_146808435.1">
    <property type="nucleotide sequence ID" value="NZ_BJXX01000024.1"/>
</dbReference>
<dbReference type="Proteomes" id="UP000321157">
    <property type="component" value="Unassembled WGS sequence"/>
</dbReference>
<dbReference type="Gene3D" id="3.60.15.10">
    <property type="entry name" value="Ribonuclease Z/Hydroxyacylglutathione hydrolase-like"/>
    <property type="match status" value="1"/>
</dbReference>